<dbReference type="InterPro" id="IPR014314">
    <property type="entry name" value="Succ_DH_cytb556"/>
</dbReference>
<dbReference type="Gene3D" id="3.40.1280.10">
    <property type="match status" value="1"/>
</dbReference>
<dbReference type="GO" id="GO:0046872">
    <property type="term" value="F:metal ion binding"/>
    <property type="evidence" value="ECO:0007669"/>
    <property type="project" value="UniProtKB-KW"/>
</dbReference>
<reference evidence="12 13" key="1">
    <citation type="submission" date="2018-08" db="EMBL/GenBank/DDBJ databases">
        <title>Aphanomyces genome sequencing and annotation.</title>
        <authorList>
            <person name="Minardi D."/>
            <person name="Oidtmann B."/>
            <person name="Van Der Giezen M."/>
            <person name="Studholme D.J."/>
        </authorList>
    </citation>
    <scope>NUCLEOTIDE SEQUENCE [LARGE SCALE GENOMIC DNA]</scope>
    <source>
        <strain evidence="12 13">NJM0002</strain>
    </source>
</reference>
<dbReference type="GO" id="GO:0006099">
    <property type="term" value="P:tricarboxylic acid cycle"/>
    <property type="evidence" value="ECO:0007669"/>
    <property type="project" value="InterPro"/>
</dbReference>
<dbReference type="EMBL" id="QUSY01000709">
    <property type="protein sequence ID" value="RHY27764.1"/>
    <property type="molecule type" value="Genomic_DNA"/>
</dbReference>
<dbReference type="GO" id="GO:0003723">
    <property type="term" value="F:RNA binding"/>
    <property type="evidence" value="ECO:0007669"/>
    <property type="project" value="InterPro"/>
</dbReference>
<gene>
    <name evidence="12" type="ORF">DYB32_006543</name>
</gene>
<evidence type="ECO:0000256" key="6">
    <source>
        <dbReference type="ARBA" id="ARBA00022723"/>
    </source>
</evidence>
<evidence type="ECO:0000256" key="5">
    <source>
        <dbReference type="ARBA" id="ARBA00022692"/>
    </source>
</evidence>
<dbReference type="SUPFAM" id="SSF75217">
    <property type="entry name" value="alpha/beta knot"/>
    <property type="match status" value="1"/>
</dbReference>
<dbReference type="GO" id="GO:0006121">
    <property type="term" value="P:mitochondrial electron transport, succinate to ubiquinone"/>
    <property type="evidence" value="ECO:0007669"/>
    <property type="project" value="TreeGrafter"/>
</dbReference>
<dbReference type="Gene3D" id="1.20.1300.10">
    <property type="entry name" value="Fumarate reductase/succinate dehydrogenase, transmembrane subunit"/>
    <property type="match status" value="1"/>
</dbReference>
<proteinExistence type="predicted"/>
<dbReference type="GO" id="GO:0032259">
    <property type="term" value="P:methylation"/>
    <property type="evidence" value="ECO:0007669"/>
    <property type="project" value="UniProtKB-KW"/>
</dbReference>
<dbReference type="Pfam" id="PF00588">
    <property type="entry name" value="SpoU_methylase"/>
    <property type="match status" value="1"/>
</dbReference>
<evidence type="ECO:0000256" key="8">
    <source>
        <dbReference type="ARBA" id="ARBA00023004"/>
    </source>
</evidence>
<evidence type="ECO:0000256" key="4">
    <source>
        <dbReference type="ARBA" id="ARBA00022679"/>
    </source>
</evidence>
<evidence type="ECO:0000313" key="13">
    <source>
        <dbReference type="Proteomes" id="UP000285060"/>
    </source>
</evidence>
<keyword evidence="4" id="KW-0808">Transferase</keyword>
<dbReference type="InterPro" id="IPR001537">
    <property type="entry name" value="SpoU_MeTrfase"/>
</dbReference>
<keyword evidence="5 10" id="KW-0812">Transmembrane</keyword>
<keyword evidence="8" id="KW-0408">Iron</keyword>
<evidence type="ECO:0000256" key="1">
    <source>
        <dbReference type="ARBA" id="ARBA00004370"/>
    </source>
</evidence>
<evidence type="ECO:0000256" key="10">
    <source>
        <dbReference type="SAM" id="Phobius"/>
    </source>
</evidence>
<dbReference type="PANTHER" id="PTHR10978">
    <property type="entry name" value="SUCCINATE DEHYDROGENASE CYTOCHROME B560 SUBUNIT"/>
    <property type="match status" value="1"/>
</dbReference>
<keyword evidence="9 10" id="KW-0472">Membrane</keyword>
<dbReference type="VEuPathDB" id="FungiDB:H310_10747"/>
<dbReference type="GO" id="GO:0009055">
    <property type="term" value="F:electron transfer activity"/>
    <property type="evidence" value="ECO:0007669"/>
    <property type="project" value="InterPro"/>
</dbReference>
<evidence type="ECO:0000256" key="7">
    <source>
        <dbReference type="ARBA" id="ARBA00022989"/>
    </source>
</evidence>
<keyword evidence="3" id="KW-0349">Heme</keyword>
<accession>A0A3R6V8G8</accession>
<dbReference type="GO" id="GO:0008173">
    <property type="term" value="F:RNA methyltransferase activity"/>
    <property type="evidence" value="ECO:0007669"/>
    <property type="project" value="InterPro"/>
</dbReference>
<dbReference type="CDD" id="cd03499">
    <property type="entry name" value="SQR_TypeC_SdhC"/>
    <property type="match status" value="1"/>
</dbReference>
<keyword evidence="7 10" id="KW-1133">Transmembrane helix</keyword>
<evidence type="ECO:0000256" key="9">
    <source>
        <dbReference type="ARBA" id="ARBA00023136"/>
    </source>
</evidence>
<evidence type="ECO:0000259" key="11">
    <source>
        <dbReference type="Pfam" id="PF00588"/>
    </source>
</evidence>
<name>A0A3R6V8G8_9STRA</name>
<dbReference type="InterPro" id="IPR000701">
    <property type="entry name" value="SuccDH_FuR_B_TM-su"/>
</dbReference>
<feature type="transmembrane region" description="Helical" evidence="10">
    <location>
        <begin position="215"/>
        <end position="233"/>
    </location>
</feature>
<evidence type="ECO:0000313" key="12">
    <source>
        <dbReference type="EMBL" id="RHY27764.1"/>
    </source>
</evidence>
<comment type="caution">
    <text evidence="12">The sequence shown here is derived from an EMBL/GenBank/DDBJ whole genome shotgun (WGS) entry which is preliminary data.</text>
</comment>
<evidence type="ECO:0000256" key="3">
    <source>
        <dbReference type="ARBA" id="ARBA00022617"/>
    </source>
</evidence>
<dbReference type="InterPro" id="IPR029026">
    <property type="entry name" value="tRNA_m1G_MTases_N"/>
</dbReference>
<keyword evidence="2" id="KW-0489">Methyltransferase</keyword>
<organism evidence="12 13">
    <name type="scientific">Aphanomyces invadans</name>
    <dbReference type="NCBI Taxonomy" id="157072"/>
    <lineage>
        <taxon>Eukaryota</taxon>
        <taxon>Sar</taxon>
        <taxon>Stramenopiles</taxon>
        <taxon>Oomycota</taxon>
        <taxon>Saprolegniomycetes</taxon>
        <taxon>Saprolegniales</taxon>
        <taxon>Verrucalvaceae</taxon>
        <taxon>Aphanomyces</taxon>
    </lineage>
</organism>
<dbReference type="AlphaFoldDB" id="A0A3R6V8G8"/>
<keyword evidence="6" id="KW-0479">Metal-binding</keyword>
<dbReference type="InterPro" id="IPR034804">
    <property type="entry name" value="SQR/QFR_C/D"/>
</dbReference>
<dbReference type="GO" id="GO:0016020">
    <property type="term" value="C:membrane"/>
    <property type="evidence" value="ECO:0007669"/>
    <property type="project" value="UniProtKB-SubCell"/>
</dbReference>
<dbReference type="GO" id="GO:0006396">
    <property type="term" value="P:RNA processing"/>
    <property type="evidence" value="ECO:0007669"/>
    <property type="project" value="InterPro"/>
</dbReference>
<dbReference type="Proteomes" id="UP000285060">
    <property type="component" value="Unassembled WGS sequence"/>
</dbReference>
<dbReference type="GO" id="GO:0005739">
    <property type="term" value="C:mitochondrion"/>
    <property type="evidence" value="ECO:0007669"/>
    <property type="project" value="GOC"/>
</dbReference>
<dbReference type="SUPFAM" id="SSF81343">
    <property type="entry name" value="Fumarate reductase respiratory complex transmembrane subunits"/>
    <property type="match status" value="1"/>
</dbReference>
<dbReference type="PANTHER" id="PTHR10978:SF5">
    <property type="entry name" value="SUCCINATE DEHYDROGENASE CYTOCHROME B560 SUBUNIT, MITOCHONDRIAL"/>
    <property type="match status" value="1"/>
</dbReference>
<protein>
    <recommendedName>
        <fullName evidence="11">tRNA/rRNA methyltransferase SpoU type domain-containing protein</fullName>
    </recommendedName>
</protein>
<evidence type="ECO:0000256" key="2">
    <source>
        <dbReference type="ARBA" id="ARBA00022603"/>
    </source>
</evidence>
<comment type="subcellular location">
    <subcellularLocation>
        <location evidence="1">Membrane</location>
    </subcellularLocation>
</comment>
<dbReference type="InterPro" id="IPR029028">
    <property type="entry name" value="Alpha/beta_knot_MTases"/>
</dbReference>
<keyword evidence="13" id="KW-1185">Reference proteome</keyword>
<dbReference type="Pfam" id="PF01127">
    <property type="entry name" value="Sdh_cyt"/>
    <property type="match status" value="1"/>
</dbReference>
<sequence>MAVVRRHANFEAFREAVSGSRILACTTKGSRPYTQVQYLPGDVLLFGSETSGLPDEVRNNISEDLRIRIPINPPADNLNMQRSTMQTLAKAVKAQAPSQVRLLSYTERQARLGRPVSPHVEIYAFPITALSSITNRVTGIAMSGGFAAVGALSIVGADVPALLYSAQEVIPFFAPVSKFVVAFPISYHFLCGARQAVWDNNPEVLTVPQAAPTSYALFGGAAVLGLGAAAITIKRE</sequence>
<feature type="domain" description="tRNA/rRNA methyltransferase SpoU type" evidence="11">
    <location>
        <begin position="4"/>
        <end position="84"/>
    </location>
</feature>